<dbReference type="InterPro" id="IPR006703">
    <property type="entry name" value="G_AIG1"/>
</dbReference>
<sequence>MTGYTSRSSVELISSPERVLIGRQDVKAGREEMFISPRSFQTDFHPIRRSYPDPEVERRIVLLGRAGAGKSASANTLAGRHVFLEARWGRFHTSECQRTTVSRFGRKLDILDTPGFLLDADINGPKVKREFAKAIGISSPGPHVFVFVFPTPHMHRCDFEIFQKFIHVFGPEVVNYTILLFSKVDDLDYFSLTKQAFILSAPPEWKAIMKVCNYRCVWFQNRSPQAEKELMVRTFVETLENVINQNLGQYFCNDLFWTVEKTIIERDITRSNQNARLNSLRRKLRVNLDAGIQHRYGDTTRKDPNRTREDFRKDLAGNNMKLIDTIWHSIKYFNCMKILRIPKHLSEHQHEAANEGFDLDISNPVRVNEEVNKRHTTTAQPQEVQKRGRFPRLPKIDTSKNQGPSHRLEPLTERSEGTTKLPKLVAKYR</sequence>
<evidence type="ECO:0000256" key="4">
    <source>
        <dbReference type="SAM" id="MobiDB-lite"/>
    </source>
</evidence>
<keyword evidence="7" id="KW-1185">Reference proteome</keyword>
<dbReference type="PANTHER" id="PTHR10903">
    <property type="entry name" value="GTPASE, IMAP FAMILY MEMBER-RELATED"/>
    <property type="match status" value="1"/>
</dbReference>
<keyword evidence="3" id="KW-0342">GTP-binding</keyword>
<gene>
    <name evidence="6" type="ORF">DPMN_075889</name>
</gene>
<dbReference type="OrthoDB" id="431287at2759"/>
<evidence type="ECO:0000256" key="2">
    <source>
        <dbReference type="ARBA" id="ARBA00022741"/>
    </source>
</evidence>
<accession>A0A9D4BMX7</accession>
<dbReference type="GO" id="GO:0005525">
    <property type="term" value="F:GTP binding"/>
    <property type="evidence" value="ECO:0007669"/>
    <property type="project" value="UniProtKB-KW"/>
</dbReference>
<evidence type="ECO:0000313" key="7">
    <source>
        <dbReference type="Proteomes" id="UP000828390"/>
    </source>
</evidence>
<keyword evidence="2" id="KW-0547">Nucleotide-binding</keyword>
<reference evidence="6" key="1">
    <citation type="journal article" date="2019" name="bioRxiv">
        <title>The Genome of the Zebra Mussel, Dreissena polymorpha: A Resource for Invasive Species Research.</title>
        <authorList>
            <person name="McCartney M.A."/>
            <person name="Auch B."/>
            <person name="Kono T."/>
            <person name="Mallez S."/>
            <person name="Zhang Y."/>
            <person name="Obille A."/>
            <person name="Becker A."/>
            <person name="Abrahante J.E."/>
            <person name="Garbe J."/>
            <person name="Badalamenti J.P."/>
            <person name="Herman A."/>
            <person name="Mangelson H."/>
            <person name="Liachko I."/>
            <person name="Sullivan S."/>
            <person name="Sone E.D."/>
            <person name="Koren S."/>
            <person name="Silverstein K.A.T."/>
            <person name="Beckman K.B."/>
            <person name="Gohl D.M."/>
        </authorList>
    </citation>
    <scope>NUCLEOTIDE SEQUENCE</scope>
    <source>
        <strain evidence="6">Duluth1</strain>
        <tissue evidence="6">Whole animal</tissue>
    </source>
</reference>
<organism evidence="6 7">
    <name type="scientific">Dreissena polymorpha</name>
    <name type="common">Zebra mussel</name>
    <name type="synonym">Mytilus polymorpha</name>
    <dbReference type="NCBI Taxonomy" id="45954"/>
    <lineage>
        <taxon>Eukaryota</taxon>
        <taxon>Metazoa</taxon>
        <taxon>Spiralia</taxon>
        <taxon>Lophotrochozoa</taxon>
        <taxon>Mollusca</taxon>
        <taxon>Bivalvia</taxon>
        <taxon>Autobranchia</taxon>
        <taxon>Heteroconchia</taxon>
        <taxon>Euheterodonta</taxon>
        <taxon>Imparidentia</taxon>
        <taxon>Neoheterodontei</taxon>
        <taxon>Myida</taxon>
        <taxon>Dreissenoidea</taxon>
        <taxon>Dreissenidae</taxon>
        <taxon>Dreissena</taxon>
    </lineage>
</organism>
<feature type="region of interest" description="Disordered" evidence="4">
    <location>
        <begin position="373"/>
        <end position="429"/>
    </location>
</feature>
<comment type="similarity">
    <text evidence="1">Belongs to the TRAFAC class TrmE-Era-EngA-EngB-Septin-like GTPase superfamily. AIG1/Toc34/Toc159-like paraseptin GTPase family. IAN subfamily.</text>
</comment>
<evidence type="ECO:0000313" key="6">
    <source>
        <dbReference type="EMBL" id="KAH3700908.1"/>
    </source>
</evidence>
<dbReference type="PANTHER" id="PTHR10903:SF184">
    <property type="entry name" value="GTP-BINDING PROTEIN A"/>
    <property type="match status" value="1"/>
</dbReference>
<dbReference type="Pfam" id="PF04548">
    <property type="entry name" value="AIG1"/>
    <property type="match status" value="1"/>
</dbReference>
<dbReference type="EMBL" id="JAIWYP010000015">
    <property type="protein sequence ID" value="KAH3700908.1"/>
    <property type="molecule type" value="Genomic_DNA"/>
</dbReference>
<comment type="caution">
    <text evidence="6">The sequence shown here is derived from an EMBL/GenBank/DDBJ whole genome shotgun (WGS) entry which is preliminary data.</text>
</comment>
<dbReference type="PROSITE" id="PS51720">
    <property type="entry name" value="G_AIG1"/>
    <property type="match status" value="1"/>
</dbReference>
<evidence type="ECO:0000256" key="1">
    <source>
        <dbReference type="ARBA" id="ARBA00008535"/>
    </source>
</evidence>
<dbReference type="AlphaFoldDB" id="A0A9D4BMX7"/>
<name>A0A9D4BMX7_DREPO</name>
<dbReference type="Gene3D" id="3.40.50.300">
    <property type="entry name" value="P-loop containing nucleotide triphosphate hydrolases"/>
    <property type="match status" value="1"/>
</dbReference>
<evidence type="ECO:0000259" key="5">
    <source>
        <dbReference type="PROSITE" id="PS51720"/>
    </source>
</evidence>
<feature type="compositionally biased region" description="Basic and acidic residues" evidence="4">
    <location>
        <begin position="406"/>
        <end position="417"/>
    </location>
</feature>
<feature type="domain" description="AIG1-type G" evidence="5">
    <location>
        <begin position="55"/>
        <end position="260"/>
    </location>
</feature>
<dbReference type="InterPro" id="IPR045058">
    <property type="entry name" value="GIMA/IAN/Toc"/>
</dbReference>
<proteinExistence type="inferred from homology"/>
<evidence type="ECO:0000256" key="3">
    <source>
        <dbReference type="ARBA" id="ARBA00023134"/>
    </source>
</evidence>
<dbReference type="SUPFAM" id="SSF52540">
    <property type="entry name" value="P-loop containing nucleoside triphosphate hydrolases"/>
    <property type="match status" value="1"/>
</dbReference>
<reference evidence="6" key="2">
    <citation type="submission" date="2020-11" db="EMBL/GenBank/DDBJ databases">
        <authorList>
            <person name="McCartney M.A."/>
            <person name="Auch B."/>
            <person name="Kono T."/>
            <person name="Mallez S."/>
            <person name="Becker A."/>
            <person name="Gohl D.M."/>
            <person name="Silverstein K.A.T."/>
            <person name="Koren S."/>
            <person name="Bechman K.B."/>
            <person name="Herman A."/>
            <person name="Abrahante J.E."/>
            <person name="Garbe J."/>
        </authorList>
    </citation>
    <scope>NUCLEOTIDE SEQUENCE</scope>
    <source>
        <strain evidence="6">Duluth1</strain>
        <tissue evidence="6">Whole animal</tissue>
    </source>
</reference>
<dbReference type="InterPro" id="IPR027417">
    <property type="entry name" value="P-loop_NTPase"/>
</dbReference>
<protein>
    <recommendedName>
        <fullName evidence="5">AIG1-type G domain-containing protein</fullName>
    </recommendedName>
</protein>
<dbReference type="Proteomes" id="UP000828390">
    <property type="component" value="Unassembled WGS sequence"/>
</dbReference>